<name>A0A923RU33_9FIRM</name>
<dbReference type="Proteomes" id="UP000606720">
    <property type="component" value="Unassembled WGS sequence"/>
</dbReference>
<protein>
    <submittedName>
        <fullName evidence="2">Uncharacterized protein</fullName>
    </submittedName>
</protein>
<evidence type="ECO:0000256" key="1">
    <source>
        <dbReference type="SAM" id="MobiDB-lite"/>
    </source>
</evidence>
<evidence type="ECO:0000313" key="3">
    <source>
        <dbReference type="Proteomes" id="UP000606720"/>
    </source>
</evidence>
<feature type="compositionally biased region" description="Basic and acidic residues" evidence="1">
    <location>
        <begin position="24"/>
        <end position="33"/>
    </location>
</feature>
<proteinExistence type="predicted"/>
<organism evidence="2 3">
    <name type="scientific">Roseburia zhanii</name>
    <dbReference type="NCBI Taxonomy" id="2763064"/>
    <lineage>
        <taxon>Bacteria</taxon>
        <taxon>Bacillati</taxon>
        <taxon>Bacillota</taxon>
        <taxon>Clostridia</taxon>
        <taxon>Lachnospirales</taxon>
        <taxon>Lachnospiraceae</taxon>
        <taxon>Roseburia</taxon>
    </lineage>
</organism>
<sequence>MTGCGNVSFTNTATENTVAVSDTESGKVDEKSDSTVTGMIESIEDNMITLSVMNPNGGGRPDGGAPDNAGNDSSTGEAADNNSNGAQSNSDASDASDNSNKPGGEVPDANGTGDKPSGGAPDNNGGGMPGGESKTITVSTTAVITDENGNTISLSDLGKGTMVTIELDEDGNAISITIASKENSMDAPGQSLGAPESYTTVNRYTTDTELTDESIQSAGTDENAVLFTQQPDIYCLAA</sequence>
<gene>
    <name evidence="2" type="ORF">H8S17_14230</name>
</gene>
<dbReference type="AlphaFoldDB" id="A0A923RU33"/>
<dbReference type="EMBL" id="JACOPH010000018">
    <property type="protein sequence ID" value="MBC5715342.1"/>
    <property type="molecule type" value="Genomic_DNA"/>
</dbReference>
<accession>A0A923RU33</accession>
<reference evidence="2" key="1">
    <citation type="submission" date="2020-08" db="EMBL/GenBank/DDBJ databases">
        <title>Genome public.</title>
        <authorList>
            <person name="Liu C."/>
            <person name="Sun Q."/>
        </authorList>
    </citation>
    <scope>NUCLEOTIDE SEQUENCE</scope>
    <source>
        <strain evidence="2">BX1005</strain>
    </source>
</reference>
<feature type="compositionally biased region" description="Low complexity" evidence="1">
    <location>
        <begin position="78"/>
        <end position="100"/>
    </location>
</feature>
<feature type="region of interest" description="Disordered" evidence="1">
    <location>
        <begin position="48"/>
        <end position="134"/>
    </location>
</feature>
<comment type="caution">
    <text evidence="2">The sequence shown here is derived from an EMBL/GenBank/DDBJ whole genome shotgun (WGS) entry which is preliminary data.</text>
</comment>
<evidence type="ECO:0000313" key="2">
    <source>
        <dbReference type="EMBL" id="MBC5715342.1"/>
    </source>
</evidence>
<dbReference type="RefSeq" id="WP_186867722.1">
    <property type="nucleotide sequence ID" value="NZ_JACOPH010000018.1"/>
</dbReference>
<feature type="region of interest" description="Disordered" evidence="1">
    <location>
        <begin position="1"/>
        <end position="35"/>
    </location>
</feature>
<keyword evidence="3" id="KW-1185">Reference proteome</keyword>
<feature type="compositionally biased region" description="Polar residues" evidence="1">
    <location>
        <begin position="1"/>
        <end position="23"/>
    </location>
</feature>